<gene>
    <name evidence="6" type="ORF">DM860_008091</name>
</gene>
<evidence type="ECO:0000313" key="7">
    <source>
        <dbReference type="Proteomes" id="UP000249390"/>
    </source>
</evidence>
<comment type="subcellular location">
    <subcellularLocation>
        <location evidence="1">Nucleus</location>
    </subcellularLocation>
</comment>
<evidence type="ECO:0008006" key="8">
    <source>
        <dbReference type="Google" id="ProtNLM"/>
    </source>
</evidence>
<dbReference type="GO" id="GO:0003677">
    <property type="term" value="F:DNA binding"/>
    <property type="evidence" value="ECO:0007669"/>
    <property type="project" value="UniProtKB-KW"/>
</dbReference>
<sequence length="144" mass="16330">MRRNLRSTAAKKTEFEDVPIEPLSGKPFFDHVISENKPLYQMVFPPRMYSDLPNGTVEAVIMHGKNTWETTLYGNKTKKSLDTQTWRHFLDDNNLGPGDALILEVMESSQVFVKFKAQILRGDFPVELDTQIDGGTPENAISID</sequence>
<evidence type="ECO:0000256" key="1">
    <source>
        <dbReference type="ARBA" id="ARBA00004123"/>
    </source>
</evidence>
<comment type="caution">
    <text evidence="6">The sequence shown here is derived from an EMBL/GenBank/DDBJ whole genome shotgun (WGS) entry which is preliminary data.</text>
</comment>
<protein>
    <recommendedName>
        <fullName evidence="8">TF-B3 domain-containing protein</fullName>
    </recommendedName>
</protein>
<evidence type="ECO:0000313" key="6">
    <source>
        <dbReference type="EMBL" id="RAL39951.1"/>
    </source>
</evidence>
<dbReference type="InterPro" id="IPR015300">
    <property type="entry name" value="DNA-bd_pseudobarrel_sf"/>
</dbReference>
<dbReference type="GO" id="GO:0005634">
    <property type="term" value="C:nucleus"/>
    <property type="evidence" value="ECO:0007669"/>
    <property type="project" value="UniProtKB-SubCell"/>
</dbReference>
<evidence type="ECO:0000256" key="3">
    <source>
        <dbReference type="ARBA" id="ARBA00023125"/>
    </source>
</evidence>
<dbReference type="EMBL" id="NQVE01000195">
    <property type="protein sequence ID" value="RAL39951.1"/>
    <property type="molecule type" value="Genomic_DNA"/>
</dbReference>
<keyword evidence="4" id="KW-0804">Transcription</keyword>
<evidence type="ECO:0000256" key="2">
    <source>
        <dbReference type="ARBA" id="ARBA00023015"/>
    </source>
</evidence>
<reference evidence="6 7" key="1">
    <citation type="submission" date="2018-06" db="EMBL/GenBank/DDBJ databases">
        <title>The Genome of Cuscuta australis (Dodder) Provides Insight into the Evolution of Plant Parasitism.</title>
        <authorList>
            <person name="Liu H."/>
        </authorList>
    </citation>
    <scope>NUCLEOTIDE SEQUENCE [LARGE SCALE GENOMIC DNA]</scope>
    <source>
        <strain evidence="7">cv. Yunnan</strain>
        <tissue evidence="6">Vines</tissue>
    </source>
</reference>
<dbReference type="SUPFAM" id="SSF101936">
    <property type="entry name" value="DNA-binding pseudobarrel domain"/>
    <property type="match status" value="1"/>
</dbReference>
<keyword evidence="5" id="KW-0539">Nucleus</keyword>
<dbReference type="Gene3D" id="2.40.330.10">
    <property type="entry name" value="DNA-binding pseudobarrel domain"/>
    <property type="match status" value="1"/>
</dbReference>
<proteinExistence type="predicted"/>
<dbReference type="Proteomes" id="UP000249390">
    <property type="component" value="Unassembled WGS sequence"/>
</dbReference>
<accession>A0A328D6L3</accession>
<keyword evidence="3" id="KW-0238">DNA-binding</keyword>
<name>A0A328D6L3_9ASTE</name>
<dbReference type="AlphaFoldDB" id="A0A328D6L3"/>
<keyword evidence="2" id="KW-0805">Transcription regulation</keyword>
<organism evidence="6 7">
    <name type="scientific">Cuscuta australis</name>
    <dbReference type="NCBI Taxonomy" id="267555"/>
    <lineage>
        <taxon>Eukaryota</taxon>
        <taxon>Viridiplantae</taxon>
        <taxon>Streptophyta</taxon>
        <taxon>Embryophyta</taxon>
        <taxon>Tracheophyta</taxon>
        <taxon>Spermatophyta</taxon>
        <taxon>Magnoliopsida</taxon>
        <taxon>eudicotyledons</taxon>
        <taxon>Gunneridae</taxon>
        <taxon>Pentapetalae</taxon>
        <taxon>asterids</taxon>
        <taxon>lamiids</taxon>
        <taxon>Solanales</taxon>
        <taxon>Convolvulaceae</taxon>
        <taxon>Cuscuteae</taxon>
        <taxon>Cuscuta</taxon>
        <taxon>Cuscuta subgen. Grammica</taxon>
        <taxon>Cuscuta sect. Cleistogrammica</taxon>
    </lineage>
</organism>
<keyword evidence="7" id="KW-1185">Reference proteome</keyword>
<evidence type="ECO:0000256" key="4">
    <source>
        <dbReference type="ARBA" id="ARBA00023163"/>
    </source>
</evidence>
<evidence type="ECO:0000256" key="5">
    <source>
        <dbReference type="ARBA" id="ARBA00023242"/>
    </source>
</evidence>